<evidence type="ECO:0000256" key="9">
    <source>
        <dbReference type="ARBA" id="ARBA00023136"/>
    </source>
</evidence>
<evidence type="ECO:0000256" key="7">
    <source>
        <dbReference type="ARBA" id="ARBA00022989"/>
    </source>
</evidence>
<protein>
    <recommendedName>
        <fullName evidence="10">Protein-export membrane protein SecG</fullName>
    </recommendedName>
</protein>
<evidence type="ECO:0000256" key="6">
    <source>
        <dbReference type="ARBA" id="ARBA00022927"/>
    </source>
</evidence>
<keyword evidence="3 10" id="KW-0813">Transport</keyword>
<keyword evidence="7 10" id="KW-1133">Transmembrane helix</keyword>
<comment type="function">
    <text evidence="10">Involved in protein export. Participates in an early event of protein translocation.</text>
</comment>
<feature type="transmembrane region" description="Helical" evidence="10">
    <location>
        <begin position="54"/>
        <end position="72"/>
    </location>
</feature>
<evidence type="ECO:0000256" key="10">
    <source>
        <dbReference type="RuleBase" id="RU365087"/>
    </source>
</evidence>
<dbReference type="GO" id="GO:0043952">
    <property type="term" value="P:protein transport by the Sec complex"/>
    <property type="evidence" value="ECO:0007669"/>
    <property type="project" value="TreeGrafter"/>
</dbReference>
<evidence type="ECO:0000256" key="1">
    <source>
        <dbReference type="ARBA" id="ARBA00004651"/>
    </source>
</evidence>
<keyword evidence="13" id="KW-1185">Reference proteome</keyword>
<dbReference type="GO" id="GO:0009306">
    <property type="term" value="P:protein secretion"/>
    <property type="evidence" value="ECO:0007669"/>
    <property type="project" value="UniProtKB-UniRule"/>
</dbReference>
<evidence type="ECO:0000256" key="3">
    <source>
        <dbReference type="ARBA" id="ARBA00022448"/>
    </source>
</evidence>
<evidence type="ECO:0000256" key="8">
    <source>
        <dbReference type="ARBA" id="ARBA00023010"/>
    </source>
</evidence>
<dbReference type="KEGG" id="tpav:HRQ91_08445"/>
<feature type="compositionally biased region" description="Polar residues" evidence="11">
    <location>
        <begin position="89"/>
        <end position="98"/>
    </location>
</feature>
<feature type="region of interest" description="Disordered" evidence="11">
    <location>
        <begin position="89"/>
        <end position="109"/>
    </location>
</feature>
<keyword evidence="4 10" id="KW-1003">Cell membrane</keyword>
<dbReference type="GO" id="GO:0065002">
    <property type="term" value="P:intracellular protein transmembrane transport"/>
    <property type="evidence" value="ECO:0007669"/>
    <property type="project" value="TreeGrafter"/>
</dbReference>
<evidence type="ECO:0000313" key="12">
    <source>
        <dbReference type="EMBL" id="QTQ14480.1"/>
    </source>
</evidence>
<dbReference type="AlphaFoldDB" id="A0A975F4D8"/>
<proteinExistence type="inferred from homology"/>
<organism evidence="12 13">
    <name type="scientific">Treponema parvum</name>
    <dbReference type="NCBI Taxonomy" id="138851"/>
    <lineage>
        <taxon>Bacteria</taxon>
        <taxon>Pseudomonadati</taxon>
        <taxon>Spirochaetota</taxon>
        <taxon>Spirochaetia</taxon>
        <taxon>Spirochaetales</taxon>
        <taxon>Treponemataceae</taxon>
        <taxon>Treponema</taxon>
    </lineage>
</organism>
<comment type="subcellular location">
    <subcellularLocation>
        <location evidence="1 10">Cell membrane</location>
        <topology evidence="1 10">Multi-pass membrane protein</topology>
    </subcellularLocation>
</comment>
<keyword evidence="8 10" id="KW-0811">Translocation</keyword>
<dbReference type="Proteomes" id="UP000671908">
    <property type="component" value="Chromosome"/>
</dbReference>
<evidence type="ECO:0000256" key="4">
    <source>
        <dbReference type="ARBA" id="ARBA00022475"/>
    </source>
</evidence>
<dbReference type="EMBL" id="CP054142">
    <property type="protein sequence ID" value="QTQ14480.1"/>
    <property type="molecule type" value="Genomic_DNA"/>
</dbReference>
<reference evidence="12 13" key="1">
    <citation type="journal article" date="2021" name="Microbiol. Resour. Announc.">
        <title>Complete Genome Sequences of Three Human Oral Treponema parvum Isolates.</title>
        <authorList>
            <person name="Zeng H."/>
            <person name="Watt R.M."/>
        </authorList>
    </citation>
    <scope>NUCLEOTIDE SEQUENCE [LARGE SCALE GENOMIC DNA]</scope>
    <source>
        <strain evidence="12 13">ATCC 700770</strain>
    </source>
</reference>
<gene>
    <name evidence="12" type="primary">secG</name>
    <name evidence="12" type="ORF">HRQ91_08445</name>
</gene>
<dbReference type="InterPro" id="IPR004692">
    <property type="entry name" value="SecG"/>
</dbReference>
<name>A0A975F4D8_9SPIR</name>
<dbReference type="PRINTS" id="PR01651">
    <property type="entry name" value="SECGEXPORT"/>
</dbReference>
<accession>A0A975F4D8</accession>
<keyword evidence="9 10" id="KW-0472">Membrane</keyword>
<feature type="transmembrane region" description="Helical" evidence="10">
    <location>
        <begin position="7"/>
        <end position="25"/>
    </location>
</feature>
<evidence type="ECO:0000256" key="11">
    <source>
        <dbReference type="SAM" id="MobiDB-lite"/>
    </source>
</evidence>
<dbReference type="PANTHER" id="PTHR34182:SF1">
    <property type="entry name" value="PROTEIN-EXPORT MEMBRANE PROTEIN SECG"/>
    <property type="match status" value="1"/>
</dbReference>
<keyword evidence="6 10" id="KW-0653">Protein transport</keyword>
<evidence type="ECO:0000256" key="2">
    <source>
        <dbReference type="ARBA" id="ARBA00008445"/>
    </source>
</evidence>
<evidence type="ECO:0000313" key="13">
    <source>
        <dbReference type="Proteomes" id="UP000671908"/>
    </source>
</evidence>
<comment type="similarity">
    <text evidence="2 10">Belongs to the SecG family.</text>
</comment>
<dbReference type="PANTHER" id="PTHR34182">
    <property type="entry name" value="PROTEIN-EXPORT MEMBRANE PROTEIN SECG"/>
    <property type="match status" value="1"/>
</dbReference>
<dbReference type="GO" id="GO:0005886">
    <property type="term" value="C:plasma membrane"/>
    <property type="evidence" value="ECO:0007669"/>
    <property type="project" value="UniProtKB-SubCell"/>
</dbReference>
<sequence length="109" mass="11370">MGVIGIILLVVFVIICILLVLLVLVQNEEGMGGLIGGGVSNAFGSHSANILTKTTYVLVTLFFVTAFGLALLNKKPAVKTDLSGAAQSVEQASGQSSEWWKDTSDSSAQ</sequence>
<dbReference type="RefSeq" id="WP_210119132.1">
    <property type="nucleotide sequence ID" value="NZ_CP054142.1"/>
</dbReference>
<feature type="compositionally biased region" description="Basic and acidic residues" evidence="11">
    <location>
        <begin position="99"/>
        <end position="109"/>
    </location>
</feature>
<keyword evidence="5 10" id="KW-0812">Transmembrane</keyword>
<dbReference type="Pfam" id="PF03840">
    <property type="entry name" value="SecG"/>
    <property type="match status" value="1"/>
</dbReference>
<evidence type="ECO:0000256" key="5">
    <source>
        <dbReference type="ARBA" id="ARBA00022692"/>
    </source>
</evidence>
<dbReference type="GO" id="GO:0015450">
    <property type="term" value="F:protein-transporting ATPase activity"/>
    <property type="evidence" value="ECO:0007669"/>
    <property type="project" value="UniProtKB-UniRule"/>
</dbReference>
<dbReference type="NCBIfam" id="TIGR00810">
    <property type="entry name" value="secG"/>
    <property type="match status" value="1"/>
</dbReference>